<evidence type="ECO:0000313" key="9">
    <source>
        <dbReference type="EMBL" id="GAB19185.1"/>
    </source>
</evidence>
<keyword evidence="5 8" id="KW-0812">Transmembrane</keyword>
<evidence type="ECO:0000313" key="10">
    <source>
        <dbReference type="Proteomes" id="UP000035034"/>
    </source>
</evidence>
<dbReference type="AlphaFoldDB" id="H0R284"/>
<feature type="transmembrane region" description="Helical" evidence="8">
    <location>
        <begin position="78"/>
        <end position="95"/>
    </location>
</feature>
<evidence type="ECO:0000256" key="6">
    <source>
        <dbReference type="ARBA" id="ARBA00022989"/>
    </source>
</evidence>
<dbReference type="Proteomes" id="UP000035034">
    <property type="component" value="Unassembled WGS sequence"/>
</dbReference>
<dbReference type="FunFam" id="1.10.3470.10:FF:000001">
    <property type="entry name" value="Vitamin B12 ABC transporter permease BtuC"/>
    <property type="match status" value="1"/>
</dbReference>
<evidence type="ECO:0000256" key="4">
    <source>
        <dbReference type="ARBA" id="ARBA00022475"/>
    </source>
</evidence>
<keyword evidence="4" id="KW-1003">Cell membrane</keyword>
<name>H0R284_9ACTN</name>
<comment type="subcellular location">
    <subcellularLocation>
        <location evidence="1">Cell membrane</location>
        <topology evidence="1">Multi-pass membrane protein</topology>
    </subcellularLocation>
</comment>
<feature type="transmembrane region" description="Helical" evidence="8">
    <location>
        <begin position="247"/>
        <end position="273"/>
    </location>
</feature>
<dbReference type="eggNOG" id="COG0609">
    <property type="taxonomic scope" value="Bacteria"/>
</dbReference>
<organism evidence="9 10">
    <name type="scientific">Gordonia effusa NBRC 100432</name>
    <dbReference type="NCBI Taxonomy" id="1077974"/>
    <lineage>
        <taxon>Bacteria</taxon>
        <taxon>Bacillati</taxon>
        <taxon>Actinomycetota</taxon>
        <taxon>Actinomycetes</taxon>
        <taxon>Mycobacteriales</taxon>
        <taxon>Gordoniaceae</taxon>
        <taxon>Gordonia</taxon>
    </lineage>
</organism>
<dbReference type="GO" id="GO:0033214">
    <property type="term" value="P:siderophore-iron import into cell"/>
    <property type="evidence" value="ECO:0007669"/>
    <property type="project" value="TreeGrafter"/>
</dbReference>
<dbReference type="GO" id="GO:0022857">
    <property type="term" value="F:transmembrane transporter activity"/>
    <property type="evidence" value="ECO:0007669"/>
    <property type="project" value="InterPro"/>
</dbReference>
<feature type="transmembrane region" description="Helical" evidence="8">
    <location>
        <begin position="162"/>
        <end position="183"/>
    </location>
</feature>
<gene>
    <name evidence="9" type="ORF">GOEFS_076_00140</name>
</gene>
<dbReference type="CDD" id="cd06550">
    <property type="entry name" value="TM_ABC_iron-siderophores_like"/>
    <property type="match status" value="1"/>
</dbReference>
<feature type="transmembrane region" description="Helical" evidence="8">
    <location>
        <begin position="134"/>
        <end position="155"/>
    </location>
</feature>
<evidence type="ECO:0000256" key="1">
    <source>
        <dbReference type="ARBA" id="ARBA00004651"/>
    </source>
</evidence>
<feature type="transmembrane region" description="Helical" evidence="8">
    <location>
        <begin position="323"/>
        <end position="340"/>
    </location>
</feature>
<keyword evidence="10" id="KW-1185">Reference proteome</keyword>
<accession>H0R284</accession>
<dbReference type="EMBL" id="BAEH01000076">
    <property type="protein sequence ID" value="GAB19185.1"/>
    <property type="molecule type" value="Genomic_DNA"/>
</dbReference>
<keyword evidence="6 8" id="KW-1133">Transmembrane helix</keyword>
<dbReference type="PANTHER" id="PTHR30472:SF1">
    <property type="entry name" value="FE(3+) DICITRATE TRANSPORT SYSTEM PERMEASE PROTEIN FECC-RELATED"/>
    <property type="match status" value="1"/>
</dbReference>
<dbReference type="GO" id="GO:0005886">
    <property type="term" value="C:plasma membrane"/>
    <property type="evidence" value="ECO:0007669"/>
    <property type="project" value="UniProtKB-SubCell"/>
</dbReference>
<protein>
    <submittedName>
        <fullName evidence="9">Putative iron-siderophore ABC transporter permease protein</fullName>
    </submittedName>
</protein>
<evidence type="ECO:0000256" key="8">
    <source>
        <dbReference type="SAM" id="Phobius"/>
    </source>
</evidence>
<dbReference type="InterPro" id="IPR037294">
    <property type="entry name" value="ABC_BtuC-like"/>
</dbReference>
<proteinExistence type="inferred from homology"/>
<evidence type="ECO:0000256" key="7">
    <source>
        <dbReference type="ARBA" id="ARBA00023136"/>
    </source>
</evidence>
<dbReference type="PANTHER" id="PTHR30472">
    <property type="entry name" value="FERRIC ENTEROBACTIN TRANSPORT SYSTEM PERMEASE PROTEIN"/>
    <property type="match status" value="1"/>
</dbReference>
<keyword evidence="7 8" id="KW-0472">Membrane</keyword>
<comment type="similarity">
    <text evidence="2">Belongs to the binding-protein-dependent transport system permease family. FecCD subfamily.</text>
</comment>
<reference evidence="9 10" key="1">
    <citation type="submission" date="2011-12" db="EMBL/GenBank/DDBJ databases">
        <title>Whole genome shotgun sequence of Gordonia effusa NBRC 100432.</title>
        <authorList>
            <person name="Yoshida I."/>
            <person name="Takarada H."/>
            <person name="Hosoyama A."/>
            <person name="Tsuchikane K."/>
            <person name="Katsumata H."/>
            <person name="Yamazaki S."/>
            <person name="Fujita N."/>
        </authorList>
    </citation>
    <scope>NUCLEOTIDE SEQUENCE [LARGE SCALE GENOMIC DNA]</scope>
    <source>
        <strain evidence="9 10">NBRC 100432</strain>
    </source>
</reference>
<comment type="caution">
    <text evidence="9">The sequence shown here is derived from an EMBL/GenBank/DDBJ whole genome shotgun (WGS) entry which is preliminary data.</text>
</comment>
<feature type="transmembrane region" description="Helical" evidence="8">
    <location>
        <begin position="293"/>
        <end position="311"/>
    </location>
</feature>
<feature type="transmembrane region" description="Helical" evidence="8">
    <location>
        <begin position="107"/>
        <end position="128"/>
    </location>
</feature>
<dbReference type="STRING" id="1077974.GOEFS_076_00140"/>
<evidence type="ECO:0000256" key="2">
    <source>
        <dbReference type="ARBA" id="ARBA00007935"/>
    </source>
</evidence>
<dbReference type="Gene3D" id="1.10.3470.10">
    <property type="entry name" value="ABC transporter involved in vitamin B12 uptake, BtuC"/>
    <property type="match status" value="1"/>
</dbReference>
<keyword evidence="3" id="KW-0813">Transport</keyword>
<evidence type="ECO:0000256" key="3">
    <source>
        <dbReference type="ARBA" id="ARBA00022448"/>
    </source>
</evidence>
<dbReference type="InterPro" id="IPR000522">
    <property type="entry name" value="ABC_transptr_permease_BtuC"/>
</dbReference>
<sequence length="347" mass="35510">MSTRGVRRIAGIGVLLLVLALALIASVAIGNRFLAPGFVWHTLTDHPSLVWDSIVGNPLPRGYTEAEGIVIGHRLPRTLLGLVVGLAIGAAGALTQGHTRNPLADPGILGVNAGAACAVVLGVFTLGISTPLAFMGFGMLGAVIAAVVVFGLASLSGASPLTLVLAGTGVSALLMAISSGIVLSDGASLDTWRFWNVGSTAGRSFDVFRASVPFIVFGLVIALASGFFLNLLSLGDDMSKSLGGRVVLIRVAGVAAITLLIGAATAACGPIVFLGLVVPHIARAFTGPDYRWVIPYSALLGAILMLVADVIGRVIARPEDVQVAVVLAMIGAPFLIAMVRRQKLATV</sequence>
<dbReference type="Pfam" id="PF01032">
    <property type="entry name" value="FecCD"/>
    <property type="match status" value="1"/>
</dbReference>
<feature type="transmembrane region" description="Helical" evidence="8">
    <location>
        <begin position="214"/>
        <end position="235"/>
    </location>
</feature>
<evidence type="ECO:0000256" key="5">
    <source>
        <dbReference type="ARBA" id="ARBA00022692"/>
    </source>
</evidence>
<dbReference type="RefSeq" id="WP_007318520.1">
    <property type="nucleotide sequence ID" value="NZ_BAEH01000076.1"/>
</dbReference>
<dbReference type="SUPFAM" id="SSF81345">
    <property type="entry name" value="ABC transporter involved in vitamin B12 uptake, BtuC"/>
    <property type="match status" value="1"/>
</dbReference>